<name>A0A1L9C6S4_9EURY</name>
<dbReference type="Proteomes" id="UP000185713">
    <property type="component" value="Unassembled WGS sequence"/>
</dbReference>
<sequence>MYARWILLISMGFPVSIYRWNLQGFNCLLFLQ</sequence>
<comment type="caution">
    <text evidence="1">The sequence shown here is derived from an EMBL/GenBank/DDBJ whole genome shotgun (WGS) entry which is preliminary data.</text>
</comment>
<evidence type="ECO:0000313" key="1">
    <source>
        <dbReference type="EMBL" id="OJH50187.1"/>
    </source>
</evidence>
<organism evidence="1 2">
    <name type="scientific">Methanohalophilus portucalensis FDF-1</name>
    <dbReference type="NCBI Taxonomy" id="523843"/>
    <lineage>
        <taxon>Archaea</taxon>
        <taxon>Methanobacteriati</taxon>
        <taxon>Methanobacteriota</taxon>
        <taxon>Stenosarchaea group</taxon>
        <taxon>Methanomicrobia</taxon>
        <taxon>Methanosarcinales</taxon>
        <taxon>Methanosarcinaceae</taxon>
        <taxon>Methanohalophilus</taxon>
    </lineage>
</organism>
<dbReference type="EMBL" id="JWTK01000002">
    <property type="protein sequence ID" value="OJH50187.1"/>
    <property type="molecule type" value="Genomic_DNA"/>
</dbReference>
<proteinExistence type="predicted"/>
<evidence type="ECO:0000313" key="2">
    <source>
        <dbReference type="Proteomes" id="UP000185713"/>
    </source>
</evidence>
<dbReference type="AlphaFoldDB" id="A0A1L9C6S4"/>
<reference evidence="1 2" key="1">
    <citation type="submission" date="2014-12" db="EMBL/GenBank/DDBJ databases">
        <title>The genome sequence of Methanohalophilus portucalensis strain FDF1.</title>
        <authorList>
            <person name="Lai M.-C."/>
            <person name="Lai S.-J."/>
        </authorList>
    </citation>
    <scope>NUCLEOTIDE SEQUENCE [LARGE SCALE GENOMIC DNA]</scope>
    <source>
        <strain evidence="1 2">FDF-1</strain>
    </source>
</reference>
<protein>
    <submittedName>
        <fullName evidence="1">Uncharacterized protein</fullName>
    </submittedName>
</protein>
<accession>A0A1L9C6S4</accession>
<gene>
    <name evidence="1" type="ORF">MPF_0982</name>
</gene>